<name>A0AC61MRT0_9FIRM</name>
<accession>A0AC61MRT0</accession>
<sequence length="139" mass="16264">MEIGIKLKRARENANFTQEDIAYRLNVTRQTISNWENEKSYPDIVAVIKLSDIYNISLDDLLKDDYNMVKHLEESTNIVKSNKKLIGIILLNIVFIILLIGFLILFNSLVRDNKIILFFIFVLLMANSLLIFYQIIKRL</sequence>
<dbReference type="EMBL" id="CP066744">
    <property type="protein sequence ID" value="QQK08272.1"/>
    <property type="molecule type" value="Genomic_DNA"/>
</dbReference>
<dbReference type="Proteomes" id="UP000595814">
    <property type="component" value="Chromosome"/>
</dbReference>
<evidence type="ECO:0000313" key="1">
    <source>
        <dbReference type="EMBL" id="QQK08272.1"/>
    </source>
</evidence>
<organism evidence="1 2">
    <name type="scientific">Miniphocaeibacter halophilus</name>
    <dbReference type="NCBI Taxonomy" id="2931922"/>
    <lineage>
        <taxon>Bacteria</taxon>
        <taxon>Bacillati</taxon>
        <taxon>Bacillota</taxon>
        <taxon>Tissierellia</taxon>
        <taxon>Tissierellales</taxon>
        <taxon>Peptoniphilaceae</taxon>
        <taxon>Miniphocaeibacter</taxon>
    </lineage>
</organism>
<protein>
    <submittedName>
        <fullName evidence="1">Helix-turn-helix transcriptional regulator</fullName>
    </submittedName>
</protein>
<evidence type="ECO:0000313" key="2">
    <source>
        <dbReference type="Proteomes" id="UP000595814"/>
    </source>
</evidence>
<proteinExistence type="predicted"/>
<keyword evidence="2" id="KW-1185">Reference proteome</keyword>
<reference evidence="1 2" key="1">
    <citation type="journal article" date="2022" name="Int. J. Syst. Evol. Microbiol.">
        <title>Miniphocaeibacter halophilus sp. nov., an ammonium-tolerant acetate-producing bacterium isolated from a biogas system.</title>
        <authorList>
            <person name="Schnurer A."/>
            <person name="Singh A."/>
            <person name="Bi S."/>
            <person name="Qiao W."/>
            <person name="Westerholm M."/>
        </authorList>
    </citation>
    <scope>NUCLEOTIDE SEQUENCE [LARGE SCALE GENOMIC DNA]</scope>
    <source>
        <strain evidence="1 2">AMB_01</strain>
    </source>
</reference>
<gene>
    <name evidence="1" type="ORF">JFY71_01655</name>
</gene>